<dbReference type="SUPFAM" id="SSF52540">
    <property type="entry name" value="P-loop containing nucleoside triphosphate hydrolases"/>
    <property type="match status" value="2"/>
</dbReference>
<protein>
    <recommendedName>
        <fullName evidence="1">NACHT domain-containing protein</fullName>
    </recommendedName>
</protein>
<evidence type="ECO:0000313" key="3">
    <source>
        <dbReference type="Proteomes" id="UP001445076"/>
    </source>
</evidence>
<dbReference type="PANTHER" id="PTHR46312">
    <property type="entry name" value="NACHT DOMAIN-CONTAINING PROTEIN"/>
    <property type="match status" value="1"/>
</dbReference>
<dbReference type="AlphaFoldDB" id="A0AAW0VU75"/>
<comment type="caution">
    <text evidence="2">The sequence shown here is derived from an EMBL/GenBank/DDBJ whole genome shotgun (WGS) entry which is preliminary data.</text>
</comment>
<dbReference type="InterPro" id="IPR007111">
    <property type="entry name" value="NACHT_NTPase"/>
</dbReference>
<evidence type="ECO:0000313" key="2">
    <source>
        <dbReference type="EMBL" id="KAK8720406.1"/>
    </source>
</evidence>
<evidence type="ECO:0000259" key="1">
    <source>
        <dbReference type="PROSITE" id="PS50837"/>
    </source>
</evidence>
<accession>A0AAW0VU75</accession>
<feature type="domain" description="NACHT" evidence="1">
    <location>
        <begin position="280"/>
        <end position="400"/>
    </location>
</feature>
<name>A0AAW0VU75_CHEQU</name>
<reference evidence="2 3" key="1">
    <citation type="journal article" date="2024" name="BMC Genomics">
        <title>Genome assembly of redclaw crayfish (Cherax quadricarinatus) provides insights into its immune adaptation and hypoxia tolerance.</title>
        <authorList>
            <person name="Liu Z."/>
            <person name="Zheng J."/>
            <person name="Li H."/>
            <person name="Fang K."/>
            <person name="Wang S."/>
            <person name="He J."/>
            <person name="Zhou D."/>
            <person name="Weng S."/>
            <person name="Chi M."/>
            <person name="Gu Z."/>
            <person name="He J."/>
            <person name="Li F."/>
            <person name="Wang M."/>
        </authorList>
    </citation>
    <scope>NUCLEOTIDE SEQUENCE [LARGE SCALE GENOMIC DNA]</scope>
    <source>
        <strain evidence="2">ZL_2023a</strain>
    </source>
</reference>
<organism evidence="2 3">
    <name type="scientific">Cherax quadricarinatus</name>
    <name type="common">Australian red claw crayfish</name>
    <dbReference type="NCBI Taxonomy" id="27406"/>
    <lineage>
        <taxon>Eukaryota</taxon>
        <taxon>Metazoa</taxon>
        <taxon>Ecdysozoa</taxon>
        <taxon>Arthropoda</taxon>
        <taxon>Crustacea</taxon>
        <taxon>Multicrustacea</taxon>
        <taxon>Malacostraca</taxon>
        <taxon>Eumalacostraca</taxon>
        <taxon>Eucarida</taxon>
        <taxon>Decapoda</taxon>
        <taxon>Pleocyemata</taxon>
        <taxon>Astacidea</taxon>
        <taxon>Parastacoidea</taxon>
        <taxon>Parastacidae</taxon>
        <taxon>Cherax</taxon>
    </lineage>
</organism>
<proteinExistence type="predicted"/>
<dbReference type="Proteomes" id="UP001445076">
    <property type="component" value="Unassembled WGS sequence"/>
</dbReference>
<dbReference type="EMBL" id="JARKIK010000439">
    <property type="protein sequence ID" value="KAK8720406.1"/>
    <property type="molecule type" value="Genomic_DNA"/>
</dbReference>
<dbReference type="Gene3D" id="3.40.50.300">
    <property type="entry name" value="P-loop containing nucleotide triphosphate hydrolases"/>
    <property type="match status" value="1"/>
</dbReference>
<dbReference type="Pfam" id="PF05729">
    <property type="entry name" value="NACHT"/>
    <property type="match status" value="1"/>
</dbReference>
<keyword evidence="3" id="KW-1185">Reference proteome</keyword>
<sequence>MNDKQVFNACRLIKAVNICAKYILHKTFLWGNPDKCMIMKLDFTLFMNTPKTSKFLDKTLKQIINKHPDVSEFDVSLLYDSIKSACKKEPPLSDQKWYIENEEIEYYITSILNMRNNVLHGQLAVTDENYKESLNNHRELSTRCLKICGKKYGRDEAEVTKEVKQMNDILEEITTEILLEDDILLYCSDMVKRRMINDSRAKLMEIFQSISYVNPVSCITSDLKLKEDEIFVDIEVTHGQHGGRGQHISYQHLLKLVQTTAPPSFTRTVSQQQDIPTRPCIILVEGVAGSGKTTLVKLVIEEWTQGGQGNISDLDNYELLLWVQCRDPTMTCYQQLLDRLMPEIDIKLKEIHQKLMKLCKILIIIDGLDEDNESSRTLVQSLLQEFKYCSNIAFLCTSRPEKVENFRRTIPAKYTVTHVTLHGISKENLVQFVRLNHPEITKQTGNNRNTEELEKVINLRLHEHLRLPMNLILMIYIWDNDPDQLNLTSVTHTKLYYNIHELCKHKLIHRLTNHQDTETMDDKDLTDNVNIMLMNIYKTALETLSRDQLDLEVNILKNLKRKCKHLCLPYKEVLSAFLCLRPTWTMLGIKERYSAPHKGIQDYFAALYIVNNLINPQYSTPTSASATSASATSATFLSIWREWKQYIKAAISPSPVSIRGVLEESIRSGVVDMNKYQNVLIHVAGLLYLLLDQVPETLAREVVHLLQESGMRTHKQWLNLLDITNICPVIVKEVSQFFNTKDIIYISSIHVKRYSALLPHLSSCEVDITILCDPSDLPELPDLLAALTHHHCTKLALLYHYYHADTTTFSDNLLQLVQSRSQLGCFTGSLTCEGFRLLQECHELWWLFLAVMTDHHAASLLPQLHHTVTSTLHQLEWLGVKVSAAAVSVAAVTSLPSTKTVMLDLTDLSDDLVSHACDLAKELQPAGGYSWIKCESSTVTVEGIQDMIQHLHLHSVKVKVDFTVETSVRITPDQRDQLRTLAKTTFNCALRILGSEVQKSRKIFA</sequence>
<dbReference type="PROSITE" id="PS50837">
    <property type="entry name" value="NACHT"/>
    <property type="match status" value="1"/>
</dbReference>
<dbReference type="PANTHER" id="PTHR46312:SF2">
    <property type="entry name" value="NUCLEOTIDE-BINDING OLIGOMERIZATION DOMAIN-CONTAINING PROTEIN 2-LIKE"/>
    <property type="match status" value="1"/>
</dbReference>
<dbReference type="InterPro" id="IPR027417">
    <property type="entry name" value="P-loop_NTPase"/>
</dbReference>
<gene>
    <name evidence="2" type="ORF">OTU49_013347</name>
</gene>